<dbReference type="OMA" id="DHICIAR"/>
<name>A0A1M8A2Z3_MALS4</name>
<reference evidence="3" key="1">
    <citation type="journal article" date="2017" name="Nucleic Acids Res.">
        <title>Proteogenomics produces comprehensive and highly accurate protein-coding gene annotation in a complete genome assembly of Malassezia sympodialis.</title>
        <authorList>
            <person name="Zhu Y."/>
            <person name="Engstroem P.G."/>
            <person name="Tellgren-Roth C."/>
            <person name="Baudo C.D."/>
            <person name="Kennell J.C."/>
            <person name="Sun S."/>
            <person name="Billmyre R.B."/>
            <person name="Schroeder M.S."/>
            <person name="Andersson A."/>
            <person name="Holm T."/>
            <person name="Sigurgeirsson B."/>
            <person name="Wu G."/>
            <person name="Sankaranarayanan S.R."/>
            <person name="Siddharthan R."/>
            <person name="Sanyal K."/>
            <person name="Lundeberg J."/>
            <person name="Nystedt B."/>
            <person name="Boekhout T."/>
            <person name="Dawson T.L. Jr."/>
            <person name="Heitman J."/>
            <person name="Scheynius A."/>
            <person name="Lehtioe J."/>
        </authorList>
    </citation>
    <scope>NUCLEOTIDE SEQUENCE [LARGE SCALE GENOMIC DNA]</scope>
    <source>
        <strain evidence="3">ATCC 42132</strain>
    </source>
</reference>
<dbReference type="EMBL" id="LT671822">
    <property type="protein sequence ID" value="SHO76796.1"/>
    <property type="molecule type" value="Genomic_DNA"/>
</dbReference>
<evidence type="ECO:0000313" key="3">
    <source>
        <dbReference type="Proteomes" id="UP000186303"/>
    </source>
</evidence>
<protein>
    <submittedName>
        <fullName evidence="2">Uncharacterized protein</fullName>
    </submittedName>
</protein>
<gene>
    <name evidence="2" type="ORF">MSYG_1135</name>
</gene>
<dbReference type="Proteomes" id="UP000186303">
    <property type="component" value="Chromosome 2"/>
</dbReference>
<dbReference type="AlphaFoldDB" id="A0A1M8A2Z3"/>
<dbReference type="VEuPathDB" id="FungiDB:MSYG_1135"/>
<evidence type="ECO:0000313" key="2">
    <source>
        <dbReference type="EMBL" id="SHO76796.1"/>
    </source>
</evidence>
<proteinExistence type="predicted"/>
<sequence>MCMSDTLASTPRMAWRSTPARAAGSGEMSPAPVRPTPPVPIRQSSAPAATMMERSYSLPVATQREFESQWQSVSQRVNAAASAASLPVRRSVARPRALCLSNDTPCTYSPRVSSTQEPTDQSAVLCNSSDCWWSYGWPSCGNGMAVVSPVRATHTPSPAPTLEDETDSPPDSAQSHLPRHMSWIPEGLENELSNLRSCKTPPPQNYEWCGNDLTGEVAKPGVGPWVSSQVDEKKLPPLPASSLAESMSKHARTLAAATQKRFFPPIKCEPSRALSPATAAKGMGSAEPLSFYIHPDHV</sequence>
<feature type="region of interest" description="Disordered" evidence="1">
    <location>
        <begin position="151"/>
        <end position="178"/>
    </location>
</feature>
<organism evidence="2 3">
    <name type="scientific">Malassezia sympodialis (strain ATCC 42132)</name>
    <name type="common">Atopic eczema-associated yeast</name>
    <dbReference type="NCBI Taxonomy" id="1230383"/>
    <lineage>
        <taxon>Eukaryota</taxon>
        <taxon>Fungi</taxon>
        <taxon>Dikarya</taxon>
        <taxon>Basidiomycota</taxon>
        <taxon>Ustilaginomycotina</taxon>
        <taxon>Malasseziomycetes</taxon>
        <taxon>Malasseziales</taxon>
        <taxon>Malasseziaceae</taxon>
        <taxon>Malassezia</taxon>
    </lineage>
</organism>
<feature type="region of interest" description="Disordered" evidence="1">
    <location>
        <begin position="1"/>
        <end position="39"/>
    </location>
</feature>
<accession>A0A1M8A2Z3</accession>
<keyword evidence="3" id="KW-1185">Reference proteome</keyword>
<dbReference type="OrthoDB" id="3359711at2759"/>
<evidence type="ECO:0000256" key="1">
    <source>
        <dbReference type="SAM" id="MobiDB-lite"/>
    </source>
</evidence>